<organism evidence="1">
    <name type="scientific">mine drainage metagenome</name>
    <dbReference type="NCBI Taxonomy" id="410659"/>
    <lineage>
        <taxon>unclassified sequences</taxon>
        <taxon>metagenomes</taxon>
        <taxon>ecological metagenomes</taxon>
    </lineage>
</organism>
<proteinExistence type="predicted"/>
<evidence type="ECO:0000313" key="1">
    <source>
        <dbReference type="EMBL" id="EQD81047.1"/>
    </source>
</evidence>
<reference evidence="1" key="1">
    <citation type="submission" date="2013-08" db="EMBL/GenBank/DDBJ databases">
        <authorList>
            <person name="Mendez C."/>
            <person name="Richter M."/>
            <person name="Ferrer M."/>
            <person name="Sanchez J."/>
        </authorList>
    </citation>
    <scope>NUCLEOTIDE SEQUENCE</scope>
</reference>
<sequence>MRSLALGLVLMSANMPVLAADEDTHPLDVRDLVAMDRVGNPQLGTDPRWLLFDVRSIDIAANKGTPGVWVLDRATPGAAPQRIAEGSQPRWSADGKAIFYLAKAGERMQIFRIAPAGGAALQVSDLPLDVEGFRVSPDGAHLAVALSVFTDCGDIA</sequence>
<dbReference type="InterPro" id="IPR011042">
    <property type="entry name" value="6-blade_b-propeller_TolB-like"/>
</dbReference>
<comment type="caution">
    <text evidence="1">The sequence shown here is derived from an EMBL/GenBank/DDBJ whole genome shotgun (WGS) entry which is preliminary data.</text>
</comment>
<dbReference type="EMBL" id="AUZX01000183">
    <property type="protein sequence ID" value="EQD81047.1"/>
    <property type="molecule type" value="Genomic_DNA"/>
</dbReference>
<dbReference type="Gene3D" id="2.120.10.30">
    <property type="entry name" value="TolB, C-terminal domain"/>
    <property type="match status" value="1"/>
</dbReference>
<gene>
    <name evidence="1" type="ORF">B1A_00241</name>
</gene>
<protein>
    <submittedName>
        <fullName evidence="1">Peptidase S9 prolyl oligopeptidase active site domain protein</fullName>
    </submittedName>
</protein>
<reference evidence="1" key="2">
    <citation type="journal article" date="2014" name="ISME J.">
        <title>Microbial stratification in low pH oxic and suboxic macroscopic growths along an acid mine drainage.</title>
        <authorList>
            <person name="Mendez-Garcia C."/>
            <person name="Mesa V."/>
            <person name="Sprenger R.R."/>
            <person name="Richter M."/>
            <person name="Diez M.S."/>
            <person name="Solano J."/>
            <person name="Bargiela R."/>
            <person name="Golyshina O.V."/>
            <person name="Manteca A."/>
            <person name="Ramos J.L."/>
            <person name="Gallego J.R."/>
            <person name="Llorente I."/>
            <person name="Martins Dos Santos V.A."/>
            <person name="Jensen O.N."/>
            <person name="Pelaez A.I."/>
            <person name="Sanchez J."/>
            <person name="Ferrer M."/>
        </authorList>
    </citation>
    <scope>NUCLEOTIDE SEQUENCE</scope>
</reference>
<accession>T1CER4</accession>
<feature type="non-terminal residue" evidence="1">
    <location>
        <position position="156"/>
    </location>
</feature>
<name>T1CER4_9ZZZZ</name>
<dbReference type="SUPFAM" id="SSF82171">
    <property type="entry name" value="DPP6 N-terminal domain-like"/>
    <property type="match status" value="1"/>
</dbReference>
<dbReference type="AlphaFoldDB" id="T1CER4"/>